<dbReference type="Pfam" id="PF04055">
    <property type="entry name" value="Radical_SAM"/>
    <property type="match status" value="1"/>
</dbReference>
<evidence type="ECO:0000259" key="5">
    <source>
        <dbReference type="SMART" id="SM00729"/>
    </source>
</evidence>
<sequence length="136" mass="15406">MQPEYLEEIISSIAENFNVSAEAEITMETNPGTVDKDKLRKFRSSGINRISIGVQSFNNDELKFLTRIHNSSTAVETLHIASEVGFENISLDLIFNLPKQTKQIWLSNLKQAIQLPINHISTYSLILERGTILNKM</sequence>
<evidence type="ECO:0000313" key="6">
    <source>
        <dbReference type="EMBL" id="GAH08293.1"/>
    </source>
</evidence>
<dbReference type="InterPro" id="IPR034505">
    <property type="entry name" value="Coproporphyrinogen-III_oxidase"/>
</dbReference>
<dbReference type="InterPro" id="IPR013785">
    <property type="entry name" value="Aldolase_TIM"/>
</dbReference>
<gene>
    <name evidence="6" type="ORF">S01H4_55710</name>
</gene>
<organism evidence="6">
    <name type="scientific">marine sediment metagenome</name>
    <dbReference type="NCBI Taxonomy" id="412755"/>
    <lineage>
        <taxon>unclassified sequences</taxon>
        <taxon>metagenomes</taxon>
        <taxon>ecological metagenomes</taxon>
    </lineage>
</organism>
<evidence type="ECO:0000256" key="2">
    <source>
        <dbReference type="ARBA" id="ARBA00022723"/>
    </source>
</evidence>
<evidence type="ECO:0000256" key="4">
    <source>
        <dbReference type="ARBA" id="ARBA00023014"/>
    </source>
</evidence>
<protein>
    <recommendedName>
        <fullName evidence="5">Elp3/MiaA/NifB-like radical SAM core domain-containing protein</fullName>
    </recommendedName>
</protein>
<accession>X1EI01</accession>
<dbReference type="InterPro" id="IPR007197">
    <property type="entry name" value="rSAM"/>
</dbReference>
<dbReference type="SMART" id="SM00729">
    <property type="entry name" value="Elp3"/>
    <property type="match status" value="1"/>
</dbReference>
<comment type="caution">
    <text evidence="6">The sequence shown here is derived from an EMBL/GenBank/DDBJ whole genome shotgun (WGS) entry which is preliminary data.</text>
</comment>
<dbReference type="GO" id="GO:0051539">
    <property type="term" value="F:4 iron, 4 sulfur cluster binding"/>
    <property type="evidence" value="ECO:0007669"/>
    <property type="project" value="TreeGrafter"/>
</dbReference>
<dbReference type="PANTHER" id="PTHR13932">
    <property type="entry name" value="COPROPORPHYRINIGEN III OXIDASE"/>
    <property type="match status" value="1"/>
</dbReference>
<dbReference type="SUPFAM" id="SSF102114">
    <property type="entry name" value="Radical SAM enzymes"/>
    <property type="match status" value="1"/>
</dbReference>
<dbReference type="GO" id="GO:0003824">
    <property type="term" value="F:catalytic activity"/>
    <property type="evidence" value="ECO:0007669"/>
    <property type="project" value="InterPro"/>
</dbReference>
<dbReference type="Gene3D" id="3.20.20.70">
    <property type="entry name" value="Aldolase class I"/>
    <property type="match status" value="1"/>
</dbReference>
<feature type="non-terminal residue" evidence="6">
    <location>
        <position position="136"/>
    </location>
</feature>
<keyword evidence="3" id="KW-0408">Iron</keyword>
<dbReference type="AlphaFoldDB" id="X1EI01"/>
<reference evidence="6" key="1">
    <citation type="journal article" date="2014" name="Front. Microbiol.">
        <title>High frequency of phylogenetically diverse reductive dehalogenase-homologous genes in deep subseafloor sedimentary metagenomes.</title>
        <authorList>
            <person name="Kawai M."/>
            <person name="Futagami T."/>
            <person name="Toyoda A."/>
            <person name="Takaki Y."/>
            <person name="Nishi S."/>
            <person name="Hori S."/>
            <person name="Arai W."/>
            <person name="Tsubouchi T."/>
            <person name="Morono Y."/>
            <person name="Uchiyama I."/>
            <person name="Ito T."/>
            <person name="Fujiyama A."/>
            <person name="Inagaki F."/>
            <person name="Takami H."/>
        </authorList>
    </citation>
    <scope>NUCLEOTIDE SEQUENCE</scope>
    <source>
        <strain evidence="6">Expedition CK06-06</strain>
    </source>
</reference>
<dbReference type="InterPro" id="IPR058240">
    <property type="entry name" value="rSAM_sf"/>
</dbReference>
<evidence type="ECO:0000256" key="3">
    <source>
        <dbReference type="ARBA" id="ARBA00023004"/>
    </source>
</evidence>
<feature type="domain" description="Elp3/MiaA/NifB-like radical SAM core" evidence="5">
    <location>
        <begin position="1"/>
        <end position="135"/>
    </location>
</feature>
<name>X1EI01_9ZZZZ</name>
<keyword evidence="2" id="KW-0479">Metal-binding</keyword>
<dbReference type="GO" id="GO:0005737">
    <property type="term" value="C:cytoplasm"/>
    <property type="evidence" value="ECO:0007669"/>
    <property type="project" value="TreeGrafter"/>
</dbReference>
<dbReference type="PANTHER" id="PTHR13932:SF5">
    <property type="entry name" value="RADICAL S-ADENOSYL METHIONINE DOMAIN-CONTAINING PROTEIN 1, MITOCHONDRIAL"/>
    <property type="match status" value="1"/>
</dbReference>
<dbReference type="GO" id="GO:0046872">
    <property type="term" value="F:metal ion binding"/>
    <property type="evidence" value="ECO:0007669"/>
    <property type="project" value="UniProtKB-KW"/>
</dbReference>
<proteinExistence type="predicted"/>
<dbReference type="GO" id="GO:0006779">
    <property type="term" value="P:porphyrin-containing compound biosynthetic process"/>
    <property type="evidence" value="ECO:0007669"/>
    <property type="project" value="TreeGrafter"/>
</dbReference>
<keyword evidence="1" id="KW-0949">S-adenosyl-L-methionine</keyword>
<evidence type="ECO:0000256" key="1">
    <source>
        <dbReference type="ARBA" id="ARBA00022691"/>
    </source>
</evidence>
<dbReference type="EMBL" id="BART01032191">
    <property type="protein sequence ID" value="GAH08293.1"/>
    <property type="molecule type" value="Genomic_DNA"/>
</dbReference>
<dbReference type="InterPro" id="IPR006638">
    <property type="entry name" value="Elp3/MiaA/NifB-like_rSAM"/>
</dbReference>
<keyword evidence="4" id="KW-0411">Iron-sulfur</keyword>